<dbReference type="Proteomes" id="UP000801492">
    <property type="component" value="Unassembled WGS sequence"/>
</dbReference>
<gene>
    <name evidence="3" type="ORF">ILUMI_03459</name>
</gene>
<keyword evidence="1" id="KW-0472">Membrane</keyword>
<dbReference type="EMBL" id="VTPC01001202">
    <property type="protein sequence ID" value="KAF2902726.1"/>
    <property type="molecule type" value="Genomic_DNA"/>
</dbReference>
<keyword evidence="4" id="KW-1185">Reference proteome</keyword>
<evidence type="ECO:0000313" key="4">
    <source>
        <dbReference type="Proteomes" id="UP000801492"/>
    </source>
</evidence>
<accession>A0A8K0DEL2</accession>
<evidence type="ECO:0000313" key="3">
    <source>
        <dbReference type="EMBL" id="KAF2902726.1"/>
    </source>
</evidence>
<feature type="transmembrane region" description="Helical" evidence="1">
    <location>
        <begin position="191"/>
        <end position="213"/>
    </location>
</feature>
<name>A0A8K0DEL2_IGNLU</name>
<dbReference type="PANTHER" id="PTHR46599">
    <property type="entry name" value="PIGGYBAC TRANSPOSABLE ELEMENT-DERIVED PROTEIN 4"/>
    <property type="match status" value="1"/>
</dbReference>
<protein>
    <recommendedName>
        <fullName evidence="2">PiggyBac transposable element-derived protein domain-containing protein</fullName>
    </recommendedName>
</protein>
<evidence type="ECO:0000259" key="2">
    <source>
        <dbReference type="Pfam" id="PF13843"/>
    </source>
</evidence>
<keyword evidence="1" id="KW-1133">Transmembrane helix</keyword>
<evidence type="ECO:0000256" key="1">
    <source>
        <dbReference type="SAM" id="Phobius"/>
    </source>
</evidence>
<dbReference type="PANTHER" id="PTHR46599:SF3">
    <property type="entry name" value="PIGGYBAC TRANSPOSABLE ELEMENT-DERIVED PROTEIN 4"/>
    <property type="match status" value="1"/>
</dbReference>
<dbReference type="AlphaFoldDB" id="A0A8K0DEL2"/>
<dbReference type="InterPro" id="IPR029526">
    <property type="entry name" value="PGBD"/>
</dbReference>
<keyword evidence="1" id="KW-0812">Transmembrane</keyword>
<proteinExistence type="predicted"/>
<dbReference type="OrthoDB" id="6602143at2759"/>
<sequence length="215" mass="24835">MGTLKKNRKLNPKEVLDAKLKKGKIIGMQNNTDVIVTKWKYKRVVLMLSTKHTAEMVDVHQRREVAQKPALVVDYNKSKGFIDIYDHIKFYFTASWKLVKWYRKITIELLLGSATVNAYIVHQIVTNNNKIFITSLKEELIGQPIDFSRLTILEQQMLRTRESRHLEVQSSARGRCITCYAKRSAQTRTPFLISNSLSAINSTVLLVLARFMYAT</sequence>
<feature type="domain" description="PiggyBac transposable element-derived protein" evidence="2">
    <location>
        <begin position="1"/>
        <end position="119"/>
    </location>
</feature>
<dbReference type="Pfam" id="PF13843">
    <property type="entry name" value="DDE_Tnp_1_7"/>
    <property type="match status" value="1"/>
</dbReference>
<comment type="caution">
    <text evidence="3">The sequence shown here is derived from an EMBL/GenBank/DDBJ whole genome shotgun (WGS) entry which is preliminary data.</text>
</comment>
<organism evidence="3 4">
    <name type="scientific">Ignelater luminosus</name>
    <name type="common">Cucubano</name>
    <name type="synonym">Pyrophorus luminosus</name>
    <dbReference type="NCBI Taxonomy" id="2038154"/>
    <lineage>
        <taxon>Eukaryota</taxon>
        <taxon>Metazoa</taxon>
        <taxon>Ecdysozoa</taxon>
        <taxon>Arthropoda</taxon>
        <taxon>Hexapoda</taxon>
        <taxon>Insecta</taxon>
        <taxon>Pterygota</taxon>
        <taxon>Neoptera</taxon>
        <taxon>Endopterygota</taxon>
        <taxon>Coleoptera</taxon>
        <taxon>Polyphaga</taxon>
        <taxon>Elateriformia</taxon>
        <taxon>Elateroidea</taxon>
        <taxon>Elateridae</taxon>
        <taxon>Agrypninae</taxon>
        <taxon>Pyrophorini</taxon>
        <taxon>Ignelater</taxon>
    </lineage>
</organism>
<reference evidence="3" key="1">
    <citation type="submission" date="2019-08" db="EMBL/GenBank/DDBJ databases">
        <title>The genome of the North American firefly Photinus pyralis.</title>
        <authorList>
            <consortium name="Photinus pyralis genome working group"/>
            <person name="Fallon T.R."/>
            <person name="Sander Lower S.E."/>
            <person name="Weng J.-K."/>
        </authorList>
    </citation>
    <scope>NUCLEOTIDE SEQUENCE</scope>
    <source>
        <strain evidence="3">TRF0915ILg1</strain>
        <tissue evidence="3">Whole body</tissue>
    </source>
</reference>